<comment type="caution">
    <text evidence="1">The sequence shown here is derived from an EMBL/GenBank/DDBJ whole genome shotgun (WGS) entry which is preliminary data.</text>
</comment>
<dbReference type="PANTHER" id="PTHR34427:SF10">
    <property type="entry name" value="DUF4283 DOMAIN-CONTAINING PROTEIN"/>
    <property type="match status" value="1"/>
</dbReference>
<accession>A0A9J5YDV1</accession>
<protein>
    <recommendedName>
        <fullName evidence="3">DUF4283 domain-containing protein</fullName>
    </recommendedName>
</protein>
<evidence type="ECO:0000313" key="1">
    <source>
        <dbReference type="EMBL" id="KAG5598402.1"/>
    </source>
</evidence>
<reference evidence="1 2" key="1">
    <citation type="submission" date="2020-09" db="EMBL/GenBank/DDBJ databases">
        <title>De no assembly of potato wild relative species, Solanum commersonii.</title>
        <authorList>
            <person name="Cho K."/>
        </authorList>
    </citation>
    <scope>NUCLEOTIDE SEQUENCE [LARGE SCALE GENOMIC DNA]</scope>
    <source>
        <strain evidence="1">LZ3.2</strain>
        <tissue evidence="1">Leaf</tissue>
    </source>
</reference>
<organism evidence="1 2">
    <name type="scientific">Solanum commersonii</name>
    <name type="common">Commerson's wild potato</name>
    <name type="synonym">Commerson's nightshade</name>
    <dbReference type="NCBI Taxonomy" id="4109"/>
    <lineage>
        <taxon>Eukaryota</taxon>
        <taxon>Viridiplantae</taxon>
        <taxon>Streptophyta</taxon>
        <taxon>Embryophyta</taxon>
        <taxon>Tracheophyta</taxon>
        <taxon>Spermatophyta</taxon>
        <taxon>Magnoliopsida</taxon>
        <taxon>eudicotyledons</taxon>
        <taxon>Gunneridae</taxon>
        <taxon>Pentapetalae</taxon>
        <taxon>asterids</taxon>
        <taxon>lamiids</taxon>
        <taxon>Solanales</taxon>
        <taxon>Solanaceae</taxon>
        <taxon>Solanoideae</taxon>
        <taxon>Solaneae</taxon>
        <taxon>Solanum</taxon>
    </lineage>
</organism>
<dbReference type="Proteomes" id="UP000824120">
    <property type="component" value="Chromosome 6"/>
</dbReference>
<gene>
    <name evidence="1" type="ORF">H5410_029772</name>
</gene>
<evidence type="ECO:0008006" key="3">
    <source>
        <dbReference type="Google" id="ProtNLM"/>
    </source>
</evidence>
<name>A0A9J5YDV1_SOLCO</name>
<dbReference type="OrthoDB" id="1751950at2759"/>
<sequence length="109" mass="12886">MGNWKRQNKSNSIHDWIWIRVVGLPLHLWSNSTFREIGDRCGGWLEMKEETCKKNHLRWARIRVKTPREKILAAIDVEDGDMIFSIPIWLELPATHRKLTSHRKGENNS</sequence>
<keyword evidence="2" id="KW-1185">Reference proteome</keyword>
<dbReference type="PANTHER" id="PTHR34427">
    <property type="entry name" value="DUF4283 DOMAIN PROTEIN"/>
    <property type="match status" value="1"/>
</dbReference>
<dbReference type="AlphaFoldDB" id="A0A9J5YDV1"/>
<proteinExistence type="predicted"/>
<evidence type="ECO:0000313" key="2">
    <source>
        <dbReference type="Proteomes" id="UP000824120"/>
    </source>
</evidence>
<dbReference type="EMBL" id="JACXVP010000006">
    <property type="protein sequence ID" value="KAG5598402.1"/>
    <property type="molecule type" value="Genomic_DNA"/>
</dbReference>